<organism evidence="1">
    <name type="scientific">marine metagenome</name>
    <dbReference type="NCBI Taxonomy" id="408172"/>
    <lineage>
        <taxon>unclassified sequences</taxon>
        <taxon>metagenomes</taxon>
        <taxon>ecological metagenomes</taxon>
    </lineage>
</organism>
<proteinExistence type="predicted"/>
<feature type="non-terminal residue" evidence="1">
    <location>
        <position position="1"/>
    </location>
</feature>
<evidence type="ECO:0000313" key="1">
    <source>
        <dbReference type="EMBL" id="SVD24472.1"/>
    </source>
</evidence>
<sequence length="43" mass="5139">LANKVACLNKTLFFHGISKEFFSDDEMLKKYSETSMQMHMHYH</sequence>
<dbReference type="AlphaFoldDB" id="A0A382TRX1"/>
<reference evidence="1" key="1">
    <citation type="submission" date="2018-05" db="EMBL/GenBank/DDBJ databases">
        <authorList>
            <person name="Lanie J.A."/>
            <person name="Ng W.-L."/>
            <person name="Kazmierczak K.M."/>
            <person name="Andrzejewski T.M."/>
            <person name="Davidsen T.M."/>
            <person name="Wayne K.J."/>
            <person name="Tettelin H."/>
            <person name="Glass J.I."/>
            <person name="Rusch D."/>
            <person name="Podicherti R."/>
            <person name="Tsui H.-C.T."/>
            <person name="Winkler M.E."/>
        </authorList>
    </citation>
    <scope>NUCLEOTIDE SEQUENCE</scope>
</reference>
<gene>
    <name evidence="1" type="ORF">METZ01_LOCUS377326</name>
</gene>
<accession>A0A382TRX1</accession>
<name>A0A382TRX1_9ZZZZ</name>
<dbReference type="EMBL" id="UINC01138495">
    <property type="protein sequence ID" value="SVD24472.1"/>
    <property type="molecule type" value="Genomic_DNA"/>
</dbReference>
<protein>
    <submittedName>
        <fullName evidence="1">Uncharacterized protein</fullName>
    </submittedName>
</protein>